<evidence type="ECO:0000259" key="1">
    <source>
        <dbReference type="PROSITE" id="PS51819"/>
    </source>
</evidence>
<evidence type="ECO:0000313" key="2">
    <source>
        <dbReference type="EMBL" id="MBB4805406.1"/>
    </source>
</evidence>
<keyword evidence="3" id="KW-1185">Reference proteome</keyword>
<dbReference type="InterPro" id="IPR037523">
    <property type="entry name" value="VOC_core"/>
</dbReference>
<dbReference type="GO" id="GO:0016829">
    <property type="term" value="F:lyase activity"/>
    <property type="evidence" value="ECO:0007669"/>
    <property type="project" value="UniProtKB-KW"/>
</dbReference>
<feature type="domain" description="VOC" evidence="1">
    <location>
        <begin position="6"/>
        <end position="129"/>
    </location>
</feature>
<reference evidence="2 3" key="1">
    <citation type="submission" date="2020-08" db="EMBL/GenBank/DDBJ databases">
        <title>Functional genomics of gut bacteria from endangered species of beetles.</title>
        <authorList>
            <person name="Carlos-Shanley C."/>
        </authorList>
    </citation>
    <scope>NUCLEOTIDE SEQUENCE [LARGE SCALE GENOMIC DNA]</scope>
    <source>
        <strain evidence="2 3">S00151</strain>
    </source>
</reference>
<keyword evidence="2" id="KW-0456">Lyase</keyword>
<dbReference type="AlphaFoldDB" id="A0A840K862"/>
<dbReference type="InterPro" id="IPR029068">
    <property type="entry name" value="Glyas_Bleomycin-R_OHBP_Dase"/>
</dbReference>
<dbReference type="SUPFAM" id="SSF54593">
    <property type="entry name" value="Glyoxalase/Bleomycin resistance protein/Dihydroxybiphenyl dioxygenase"/>
    <property type="match status" value="1"/>
</dbReference>
<accession>A0A840K862</accession>
<organism evidence="2 3">
    <name type="scientific">Chryseobacterium defluvii</name>
    <dbReference type="NCBI Taxonomy" id="160396"/>
    <lineage>
        <taxon>Bacteria</taxon>
        <taxon>Pseudomonadati</taxon>
        <taxon>Bacteroidota</taxon>
        <taxon>Flavobacteriia</taxon>
        <taxon>Flavobacteriales</taxon>
        <taxon>Weeksellaceae</taxon>
        <taxon>Chryseobacterium group</taxon>
        <taxon>Chryseobacterium</taxon>
    </lineage>
</organism>
<dbReference type="InterPro" id="IPR004360">
    <property type="entry name" value="Glyas_Fos-R_dOase_dom"/>
</dbReference>
<proteinExistence type="predicted"/>
<comment type="caution">
    <text evidence="2">The sequence shown here is derived from an EMBL/GenBank/DDBJ whole genome shotgun (WGS) entry which is preliminary data.</text>
</comment>
<dbReference type="Gene3D" id="3.10.180.10">
    <property type="entry name" value="2,3-Dihydroxybiphenyl 1,2-Dioxygenase, domain 1"/>
    <property type="match status" value="1"/>
</dbReference>
<gene>
    <name evidence="2" type="ORF">HNP38_000678</name>
</gene>
<sequence>METVLKTLSPILWTKDLEKTIAFYVNILGFRSQSNFPNFASLSRDDIKIMIIVPIAGPDDCENADDRESFFPKPLMTGSIYIFSQNVDALWEDIRDKVTIQSSIADREYLMRDFSILDNNGYELVFGHHIS</sequence>
<dbReference type="EMBL" id="JACHLE010000001">
    <property type="protein sequence ID" value="MBB4805406.1"/>
    <property type="molecule type" value="Genomic_DNA"/>
</dbReference>
<dbReference type="PROSITE" id="PS51819">
    <property type="entry name" value="VOC"/>
    <property type="match status" value="1"/>
</dbReference>
<protein>
    <submittedName>
        <fullName evidence="2">Catechol 2,3-dioxygenase-like lactoylglutathione lyase family enzyme</fullName>
    </submittedName>
</protein>
<keyword evidence="2" id="KW-0223">Dioxygenase</keyword>
<dbReference type="Pfam" id="PF00903">
    <property type="entry name" value="Glyoxalase"/>
    <property type="match status" value="1"/>
</dbReference>
<keyword evidence="2" id="KW-0560">Oxidoreductase</keyword>
<dbReference type="GO" id="GO:0051213">
    <property type="term" value="F:dioxygenase activity"/>
    <property type="evidence" value="ECO:0007669"/>
    <property type="project" value="UniProtKB-KW"/>
</dbReference>
<dbReference type="Proteomes" id="UP000592180">
    <property type="component" value="Unassembled WGS sequence"/>
</dbReference>
<dbReference type="RefSeq" id="WP_184184445.1">
    <property type="nucleotide sequence ID" value="NZ_JACHLE010000001.1"/>
</dbReference>
<name>A0A840K862_9FLAO</name>
<evidence type="ECO:0000313" key="3">
    <source>
        <dbReference type="Proteomes" id="UP000592180"/>
    </source>
</evidence>